<sequence>MPEEISLKLVFANDHNSANFKVAVNTTVKDVKSMILMKHWPSSLIPAAEVERLRLFAAGKELGGKGPDDVKSLKDSNILISPNGPTPVHVMAVQKEITSERPTQANSEAAKPAQCFCTLL</sequence>
<dbReference type="InterPro" id="IPR029071">
    <property type="entry name" value="Ubiquitin-like_domsf"/>
</dbReference>
<gene>
    <name evidence="2" type="ORF">PGLA1383_LOCUS48154</name>
</gene>
<comment type="caution">
    <text evidence="2">The sequence shown here is derived from an EMBL/GenBank/DDBJ whole genome shotgun (WGS) entry which is preliminary data.</text>
</comment>
<organism evidence="2 3">
    <name type="scientific">Polarella glacialis</name>
    <name type="common">Dinoflagellate</name>
    <dbReference type="NCBI Taxonomy" id="89957"/>
    <lineage>
        <taxon>Eukaryota</taxon>
        <taxon>Sar</taxon>
        <taxon>Alveolata</taxon>
        <taxon>Dinophyceae</taxon>
        <taxon>Suessiales</taxon>
        <taxon>Suessiaceae</taxon>
        <taxon>Polarella</taxon>
    </lineage>
</organism>
<keyword evidence="3" id="KW-1185">Reference proteome</keyword>
<name>A0A813H2Y0_POLGL</name>
<dbReference type="InterPro" id="IPR039540">
    <property type="entry name" value="UBL3-like_ubiquitin_dom"/>
</dbReference>
<dbReference type="SUPFAM" id="SSF54236">
    <property type="entry name" value="Ubiquitin-like"/>
    <property type="match status" value="1"/>
</dbReference>
<evidence type="ECO:0000259" key="1">
    <source>
        <dbReference type="Pfam" id="PF13881"/>
    </source>
</evidence>
<dbReference type="EMBL" id="CAJNNV010030328">
    <property type="protein sequence ID" value="CAE8632173.1"/>
    <property type="molecule type" value="Genomic_DNA"/>
</dbReference>
<protein>
    <recommendedName>
        <fullName evidence="1">UBL3-like ubiquitin domain-containing protein</fullName>
    </recommendedName>
</protein>
<dbReference type="Pfam" id="PF13881">
    <property type="entry name" value="Rad60-SLD_2"/>
    <property type="match status" value="1"/>
</dbReference>
<dbReference type="OrthoDB" id="437108at2759"/>
<evidence type="ECO:0000313" key="2">
    <source>
        <dbReference type="EMBL" id="CAE8632173.1"/>
    </source>
</evidence>
<feature type="domain" description="UBL3-like ubiquitin" evidence="1">
    <location>
        <begin position="3"/>
        <end position="118"/>
    </location>
</feature>
<dbReference type="Proteomes" id="UP000654075">
    <property type="component" value="Unassembled WGS sequence"/>
</dbReference>
<dbReference type="AlphaFoldDB" id="A0A813H2Y0"/>
<reference evidence="2" key="1">
    <citation type="submission" date="2021-02" db="EMBL/GenBank/DDBJ databases">
        <authorList>
            <person name="Dougan E. K."/>
            <person name="Rhodes N."/>
            <person name="Thang M."/>
            <person name="Chan C."/>
        </authorList>
    </citation>
    <scope>NUCLEOTIDE SEQUENCE</scope>
</reference>
<proteinExistence type="predicted"/>
<dbReference type="Gene3D" id="3.10.20.90">
    <property type="entry name" value="Phosphatidylinositol 3-kinase Catalytic Subunit, Chain A, domain 1"/>
    <property type="match status" value="1"/>
</dbReference>
<evidence type="ECO:0000313" key="3">
    <source>
        <dbReference type="Proteomes" id="UP000654075"/>
    </source>
</evidence>
<accession>A0A813H2Y0</accession>
<dbReference type="OMA" id="FIFANYD"/>